<evidence type="ECO:0000256" key="2">
    <source>
        <dbReference type="ARBA" id="ARBA00008017"/>
    </source>
</evidence>
<feature type="transmembrane region" description="Helical" evidence="8">
    <location>
        <begin position="33"/>
        <end position="55"/>
    </location>
</feature>
<proteinExistence type="inferred from homology"/>
<evidence type="ECO:0000256" key="5">
    <source>
        <dbReference type="ARBA" id="ARBA00022989"/>
    </source>
</evidence>
<evidence type="ECO:0000256" key="7">
    <source>
        <dbReference type="SAM" id="MobiDB-lite"/>
    </source>
</evidence>
<feature type="domain" description="Mechanosensitive ion channel MscS" evidence="9">
    <location>
        <begin position="264"/>
        <end position="329"/>
    </location>
</feature>
<dbReference type="InterPro" id="IPR011066">
    <property type="entry name" value="MscS_channel_C_sf"/>
</dbReference>
<dbReference type="SUPFAM" id="SSF82861">
    <property type="entry name" value="Mechanosensitive channel protein MscS (YggB), transmembrane region"/>
    <property type="match status" value="1"/>
</dbReference>
<evidence type="ECO:0000256" key="1">
    <source>
        <dbReference type="ARBA" id="ARBA00004651"/>
    </source>
</evidence>
<comment type="caution">
    <text evidence="11">The sequence shown here is derived from an EMBL/GenBank/DDBJ whole genome shotgun (WGS) entry which is preliminary data.</text>
</comment>
<dbReference type="InterPro" id="IPR006685">
    <property type="entry name" value="MscS_channel_2nd"/>
</dbReference>
<reference evidence="12" key="1">
    <citation type="journal article" date="2019" name="Int. J. Syst. Evol. Microbiol.">
        <title>The Global Catalogue of Microorganisms (GCM) 10K type strain sequencing project: providing services to taxonomists for standard genome sequencing and annotation.</title>
        <authorList>
            <consortium name="The Broad Institute Genomics Platform"/>
            <consortium name="The Broad Institute Genome Sequencing Center for Infectious Disease"/>
            <person name="Wu L."/>
            <person name="Ma J."/>
        </authorList>
    </citation>
    <scope>NUCLEOTIDE SEQUENCE [LARGE SCALE GENOMIC DNA]</scope>
    <source>
        <strain evidence="12">CECT 8531</strain>
    </source>
</reference>
<feature type="transmembrane region" description="Helical" evidence="8">
    <location>
        <begin position="109"/>
        <end position="127"/>
    </location>
</feature>
<dbReference type="InterPro" id="IPR052702">
    <property type="entry name" value="MscS-like_channel"/>
</dbReference>
<evidence type="ECO:0000256" key="3">
    <source>
        <dbReference type="ARBA" id="ARBA00022475"/>
    </source>
</evidence>
<feature type="transmembrane region" description="Helical" evidence="8">
    <location>
        <begin position="248"/>
        <end position="276"/>
    </location>
</feature>
<dbReference type="SUPFAM" id="SSF50182">
    <property type="entry name" value="Sm-like ribonucleoproteins"/>
    <property type="match status" value="1"/>
</dbReference>
<dbReference type="EMBL" id="JBHSDH010000013">
    <property type="protein sequence ID" value="MFC4293155.1"/>
    <property type="molecule type" value="Genomic_DNA"/>
</dbReference>
<keyword evidence="12" id="KW-1185">Reference proteome</keyword>
<evidence type="ECO:0000256" key="8">
    <source>
        <dbReference type="SAM" id="Phobius"/>
    </source>
</evidence>
<gene>
    <name evidence="11" type="ORF">ACFOWX_12080</name>
</gene>
<dbReference type="PANTHER" id="PTHR30347">
    <property type="entry name" value="POTASSIUM CHANNEL RELATED"/>
    <property type="match status" value="1"/>
</dbReference>
<evidence type="ECO:0000256" key="6">
    <source>
        <dbReference type="ARBA" id="ARBA00023136"/>
    </source>
</evidence>
<dbReference type="RefSeq" id="WP_381424451.1">
    <property type="nucleotide sequence ID" value="NZ_JBHSDH010000013.1"/>
</dbReference>
<keyword evidence="3" id="KW-1003">Cell membrane</keyword>
<sequence length="466" mass="50887">MTNRPQDIVDPVDLTMLERLRINFSGNMDFTELGIAAAIILFAAVIGLLIGRIIAARFTRFADGEGDDDWHQRFHPLLKATSAIMRHAVTAILLMIAQNSWNWQFHSEMLLGAALALALALSAYRLLRALSLGFWTAMPAATALFAFVFSQSVGGLTPLSSLLDKASFTVGSHRFSLLTLVTASLIAIFLIALVRLGNRGARLALRRNKGLDDGQRLLGEKLAMVALVVAAFFIGIDMLGIDLTALAVFSGAIGLAIGFGLQKTVGNLIAGIILLWDRSIKPGDVIVVGDSFGWVNKIGIRAVSVLTRDGKEHLIPNENLMTNEVENWSYSSKNVRVKIPVGVSYSSDMKLVEELMIKAAVACPRVLKRPAPMVWMTGFGDSSVDFEIQAWIRDPEEGVGNVRSAVLKEVWWLFKEHEIEIPFPQRDVNFRNLPPGYAAGGEQAAPPKAAAKAKPRKTKTESTELK</sequence>
<evidence type="ECO:0000313" key="11">
    <source>
        <dbReference type="EMBL" id="MFC4293155.1"/>
    </source>
</evidence>
<dbReference type="Gene3D" id="2.30.30.60">
    <property type="match status" value="1"/>
</dbReference>
<dbReference type="Pfam" id="PF21082">
    <property type="entry name" value="MS_channel_3rd"/>
    <property type="match status" value="1"/>
</dbReference>
<protein>
    <submittedName>
        <fullName evidence="11">Mechanosensitive ion channel family protein</fullName>
    </submittedName>
</protein>
<feature type="region of interest" description="Disordered" evidence="7">
    <location>
        <begin position="434"/>
        <end position="466"/>
    </location>
</feature>
<feature type="transmembrane region" description="Helical" evidence="8">
    <location>
        <begin position="175"/>
        <end position="196"/>
    </location>
</feature>
<feature type="transmembrane region" description="Helical" evidence="8">
    <location>
        <begin position="217"/>
        <end position="236"/>
    </location>
</feature>
<keyword evidence="5 8" id="KW-1133">Transmembrane helix</keyword>
<dbReference type="InterPro" id="IPR010920">
    <property type="entry name" value="LSM_dom_sf"/>
</dbReference>
<dbReference type="InterPro" id="IPR049278">
    <property type="entry name" value="MS_channel_C"/>
</dbReference>
<keyword evidence="4 8" id="KW-0812">Transmembrane</keyword>
<accession>A0ABV8RKY7</accession>
<evidence type="ECO:0000256" key="4">
    <source>
        <dbReference type="ARBA" id="ARBA00022692"/>
    </source>
</evidence>
<evidence type="ECO:0000259" key="9">
    <source>
        <dbReference type="Pfam" id="PF00924"/>
    </source>
</evidence>
<dbReference type="Pfam" id="PF00924">
    <property type="entry name" value="MS_channel_2nd"/>
    <property type="match status" value="1"/>
</dbReference>
<name>A0ABV8RKY7_9SPHN</name>
<dbReference type="PANTHER" id="PTHR30347:SF1">
    <property type="entry name" value="MECHANOSENSITIVE CHANNEL MSCK"/>
    <property type="match status" value="1"/>
</dbReference>
<feature type="domain" description="Mechanosensitive ion channel MscS C-terminal" evidence="10">
    <location>
        <begin position="337"/>
        <end position="421"/>
    </location>
</feature>
<organism evidence="11 12">
    <name type="scientific">Sphingorhabdus arenilitoris</name>
    <dbReference type="NCBI Taxonomy" id="1490041"/>
    <lineage>
        <taxon>Bacteria</taxon>
        <taxon>Pseudomonadati</taxon>
        <taxon>Pseudomonadota</taxon>
        <taxon>Alphaproteobacteria</taxon>
        <taxon>Sphingomonadales</taxon>
        <taxon>Sphingomonadaceae</taxon>
        <taxon>Sphingorhabdus</taxon>
    </lineage>
</organism>
<evidence type="ECO:0000313" key="12">
    <source>
        <dbReference type="Proteomes" id="UP001595887"/>
    </source>
</evidence>
<evidence type="ECO:0000259" key="10">
    <source>
        <dbReference type="Pfam" id="PF21082"/>
    </source>
</evidence>
<comment type="similarity">
    <text evidence="2">Belongs to the MscS (TC 1.A.23) family.</text>
</comment>
<feature type="transmembrane region" description="Helical" evidence="8">
    <location>
        <begin position="76"/>
        <end position="97"/>
    </location>
</feature>
<dbReference type="Gene3D" id="1.10.287.1260">
    <property type="match status" value="1"/>
</dbReference>
<dbReference type="InterPro" id="IPR023408">
    <property type="entry name" value="MscS_beta-dom_sf"/>
</dbReference>
<dbReference type="SUPFAM" id="SSF82689">
    <property type="entry name" value="Mechanosensitive channel protein MscS (YggB), C-terminal domain"/>
    <property type="match status" value="1"/>
</dbReference>
<comment type="subcellular location">
    <subcellularLocation>
        <location evidence="1">Cell membrane</location>
        <topology evidence="1">Multi-pass membrane protein</topology>
    </subcellularLocation>
</comment>
<keyword evidence="6 8" id="KW-0472">Membrane</keyword>
<dbReference type="Gene3D" id="3.30.70.100">
    <property type="match status" value="1"/>
</dbReference>
<dbReference type="Proteomes" id="UP001595887">
    <property type="component" value="Unassembled WGS sequence"/>
</dbReference>
<feature type="transmembrane region" description="Helical" evidence="8">
    <location>
        <begin position="134"/>
        <end position="155"/>
    </location>
</feature>
<dbReference type="InterPro" id="IPR011014">
    <property type="entry name" value="MscS_channel_TM-2"/>
</dbReference>